<organism evidence="8 9">
    <name type="scientific">Isoptericola halotolerans</name>
    <dbReference type="NCBI Taxonomy" id="300560"/>
    <lineage>
        <taxon>Bacteria</taxon>
        <taxon>Bacillati</taxon>
        <taxon>Actinomycetota</taxon>
        <taxon>Actinomycetes</taxon>
        <taxon>Micrococcales</taxon>
        <taxon>Promicromonosporaceae</taxon>
        <taxon>Isoptericola</taxon>
    </lineage>
</organism>
<dbReference type="SUPFAM" id="SSF88946">
    <property type="entry name" value="Sigma2 domain of RNA polymerase sigma factors"/>
    <property type="match status" value="1"/>
</dbReference>
<keyword evidence="2" id="KW-0805">Transcription regulation</keyword>
<reference evidence="8 9" key="1">
    <citation type="submission" date="2018-03" db="EMBL/GenBank/DDBJ databases">
        <title>Comparative analysis of microorganisms from saline springs in Andes Mountain Range, Colombia.</title>
        <authorList>
            <person name="Rubin E."/>
        </authorList>
    </citation>
    <scope>NUCLEOTIDE SEQUENCE [LARGE SCALE GENOMIC DNA]</scope>
    <source>
        <strain evidence="8 9">CG 23</strain>
    </source>
</reference>
<evidence type="ECO:0000256" key="3">
    <source>
        <dbReference type="ARBA" id="ARBA00023082"/>
    </source>
</evidence>
<evidence type="ECO:0000256" key="2">
    <source>
        <dbReference type="ARBA" id="ARBA00023015"/>
    </source>
</evidence>
<accession>A0ABX5EFI9</accession>
<dbReference type="InterPro" id="IPR036388">
    <property type="entry name" value="WH-like_DNA-bd_sf"/>
</dbReference>
<dbReference type="InterPro" id="IPR013324">
    <property type="entry name" value="RNA_pol_sigma_r3/r4-like"/>
</dbReference>
<keyword evidence="5" id="KW-0804">Transcription</keyword>
<comment type="caution">
    <text evidence="8">The sequence shown here is derived from an EMBL/GenBank/DDBJ whole genome shotgun (WGS) entry which is preliminary data.</text>
</comment>
<evidence type="ECO:0000256" key="6">
    <source>
        <dbReference type="SAM" id="MobiDB-lite"/>
    </source>
</evidence>
<dbReference type="InterPro" id="IPR039425">
    <property type="entry name" value="RNA_pol_sigma-70-like"/>
</dbReference>
<sequence length="237" mass="25893">MGGPGGRRASPRPALRSWGAAGASGARDHEDARREMTSPPETESLGDRAAAALLGYREGRADAMSEFVREATPLLWRTVRAQGVPREAADDVVQQTWAALVGHVESISEPKATLKWLLVTARRAAWEVVRKGRADEQRRTELPDDDAETSATLPDPTPGPEAELLRDERDRLLWGALRQLPDRCQELLRLVSLADRPDYRSISAAIGMPVGSIGATRGRCLAKLRAVLTEQGETSWT</sequence>
<evidence type="ECO:0000256" key="4">
    <source>
        <dbReference type="ARBA" id="ARBA00023125"/>
    </source>
</evidence>
<keyword evidence="9" id="KW-1185">Reference proteome</keyword>
<feature type="region of interest" description="Disordered" evidence="6">
    <location>
        <begin position="133"/>
        <end position="162"/>
    </location>
</feature>
<keyword evidence="4" id="KW-0238">DNA-binding</keyword>
<feature type="compositionally biased region" description="Low complexity" evidence="6">
    <location>
        <begin position="7"/>
        <end position="25"/>
    </location>
</feature>
<dbReference type="InterPro" id="IPR007627">
    <property type="entry name" value="RNA_pol_sigma70_r2"/>
</dbReference>
<dbReference type="InterPro" id="IPR014284">
    <property type="entry name" value="RNA_pol_sigma-70_dom"/>
</dbReference>
<feature type="compositionally biased region" description="Basic and acidic residues" evidence="6">
    <location>
        <begin position="26"/>
        <end position="36"/>
    </location>
</feature>
<feature type="region of interest" description="Disordered" evidence="6">
    <location>
        <begin position="1"/>
        <end position="47"/>
    </location>
</feature>
<comment type="similarity">
    <text evidence="1">Belongs to the sigma-70 factor family. ECF subfamily.</text>
</comment>
<name>A0ABX5EFI9_9MICO</name>
<proteinExistence type="inferred from homology"/>
<evidence type="ECO:0000256" key="1">
    <source>
        <dbReference type="ARBA" id="ARBA00010641"/>
    </source>
</evidence>
<protein>
    <submittedName>
        <fullName evidence="8">RNA polymerase sigma factor (Sigma-70 family)</fullName>
    </submittedName>
</protein>
<dbReference type="NCBIfam" id="TIGR02937">
    <property type="entry name" value="sigma70-ECF"/>
    <property type="match status" value="1"/>
</dbReference>
<evidence type="ECO:0000313" key="8">
    <source>
        <dbReference type="EMBL" id="PRZ07083.1"/>
    </source>
</evidence>
<dbReference type="Proteomes" id="UP000239895">
    <property type="component" value="Unassembled WGS sequence"/>
</dbReference>
<dbReference type="Gene3D" id="1.10.1740.10">
    <property type="match status" value="1"/>
</dbReference>
<gene>
    <name evidence="8" type="ORF">BCL65_105224</name>
</gene>
<feature type="domain" description="RNA polymerase sigma-70 region 2" evidence="7">
    <location>
        <begin position="68"/>
        <end position="132"/>
    </location>
</feature>
<dbReference type="SUPFAM" id="SSF88659">
    <property type="entry name" value="Sigma3 and sigma4 domains of RNA polymerase sigma factors"/>
    <property type="match status" value="1"/>
</dbReference>
<evidence type="ECO:0000313" key="9">
    <source>
        <dbReference type="Proteomes" id="UP000239895"/>
    </source>
</evidence>
<dbReference type="PANTHER" id="PTHR43133:SF8">
    <property type="entry name" value="RNA POLYMERASE SIGMA FACTOR HI_1459-RELATED"/>
    <property type="match status" value="1"/>
</dbReference>
<dbReference type="Pfam" id="PF04542">
    <property type="entry name" value="Sigma70_r2"/>
    <property type="match status" value="1"/>
</dbReference>
<feature type="compositionally biased region" description="Basic and acidic residues" evidence="6">
    <location>
        <begin position="133"/>
        <end position="142"/>
    </location>
</feature>
<dbReference type="InterPro" id="IPR013325">
    <property type="entry name" value="RNA_pol_sigma_r2"/>
</dbReference>
<evidence type="ECO:0000256" key="5">
    <source>
        <dbReference type="ARBA" id="ARBA00023163"/>
    </source>
</evidence>
<dbReference type="EMBL" id="PVTX01000005">
    <property type="protein sequence ID" value="PRZ07083.1"/>
    <property type="molecule type" value="Genomic_DNA"/>
</dbReference>
<dbReference type="Gene3D" id="1.10.10.10">
    <property type="entry name" value="Winged helix-like DNA-binding domain superfamily/Winged helix DNA-binding domain"/>
    <property type="match status" value="1"/>
</dbReference>
<evidence type="ECO:0000259" key="7">
    <source>
        <dbReference type="Pfam" id="PF04542"/>
    </source>
</evidence>
<dbReference type="PANTHER" id="PTHR43133">
    <property type="entry name" value="RNA POLYMERASE ECF-TYPE SIGMA FACTO"/>
    <property type="match status" value="1"/>
</dbReference>
<keyword evidence="3" id="KW-0731">Sigma factor</keyword>